<feature type="domain" description="Methyltransferase type 11" evidence="1">
    <location>
        <begin position="51"/>
        <end position="149"/>
    </location>
</feature>
<dbReference type="Pfam" id="PF08241">
    <property type="entry name" value="Methyltransf_11"/>
    <property type="match status" value="1"/>
</dbReference>
<dbReference type="EMBL" id="JACOPR010000003">
    <property type="protein sequence ID" value="MBC5730266.1"/>
    <property type="molecule type" value="Genomic_DNA"/>
</dbReference>
<proteinExistence type="predicted"/>
<reference evidence="2 3" key="1">
    <citation type="submission" date="2020-08" db="EMBL/GenBank/DDBJ databases">
        <title>Genome public.</title>
        <authorList>
            <person name="Liu C."/>
            <person name="Sun Q."/>
        </authorList>
    </citation>
    <scope>NUCLEOTIDE SEQUENCE [LARGE SCALE GENOMIC DNA]</scope>
    <source>
        <strain evidence="2 3">New-38</strain>
    </source>
</reference>
<keyword evidence="2" id="KW-0489">Methyltransferase</keyword>
<dbReference type="CDD" id="cd02440">
    <property type="entry name" value="AdoMet_MTases"/>
    <property type="match status" value="1"/>
</dbReference>
<keyword evidence="3" id="KW-1185">Reference proteome</keyword>
<evidence type="ECO:0000259" key="1">
    <source>
        <dbReference type="Pfam" id="PF08241"/>
    </source>
</evidence>
<organism evidence="2 3">
    <name type="scientific">Pseudoflavonifractor hominis</name>
    <dbReference type="NCBI Taxonomy" id="2763059"/>
    <lineage>
        <taxon>Bacteria</taxon>
        <taxon>Bacillati</taxon>
        <taxon>Bacillota</taxon>
        <taxon>Clostridia</taxon>
        <taxon>Eubacteriales</taxon>
        <taxon>Oscillospiraceae</taxon>
        <taxon>Pseudoflavonifractor</taxon>
    </lineage>
</organism>
<accession>A0ABR7HRV2</accession>
<dbReference type="Proteomes" id="UP000660021">
    <property type="component" value="Unassembled WGS sequence"/>
</dbReference>
<name>A0ABR7HRV2_9FIRM</name>
<dbReference type="GO" id="GO:0008168">
    <property type="term" value="F:methyltransferase activity"/>
    <property type="evidence" value="ECO:0007669"/>
    <property type="project" value="UniProtKB-KW"/>
</dbReference>
<sequence>MGVFKAIFKNTRKPEGMLGKWMVSSMNHAHAAVADWGMDHVSALHPTMIAELGCGGGRNARELLRRFPEANLTALDYSEISVQKAKRVNQYEIQSGRCRVLQGDVSQLPFGSEEFDLVTAFETVYFWPGPTDSFCEVYRILKPGGVFLIVNESDGMSLSDNMWLSAIDGLRIFNKTQLSIFLNEAEFSSITVDHDAAKHRLCILAVRGT</sequence>
<comment type="caution">
    <text evidence="2">The sequence shown here is derived from an EMBL/GenBank/DDBJ whole genome shotgun (WGS) entry which is preliminary data.</text>
</comment>
<keyword evidence="2" id="KW-0808">Transferase</keyword>
<gene>
    <name evidence="2" type="ORF">H8S34_05375</name>
</gene>
<dbReference type="SUPFAM" id="SSF53335">
    <property type="entry name" value="S-adenosyl-L-methionine-dependent methyltransferases"/>
    <property type="match status" value="1"/>
</dbReference>
<dbReference type="RefSeq" id="WP_186963264.1">
    <property type="nucleotide sequence ID" value="NZ_JACOPR010000003.1"/>
</dbReference>
<dbReference type="PANTHER" id="PTHR43591">
    <property type="entry name" value="METHYLTRANSFERASE"/>
    <property type="match status" value="1"/>
</dbReference>
<evidence type="ECO:0000313" key="3">
    <source>
        <dbReference type="Proteomes" id="UP000660021"/>
    </source>
</evidence>
<protein>
    <submittedName>
        <fullName evidence="2">Class I SAM-dependent methyltransferase</fullName>
    </submittedName>
</protein>
<dbReference type="GO" id="GO:0032259">
    <property type="term" value="P:methylation"/>
    <property type="evidence" value="ECO:0007669"/>
    <property type="project" value="UniProtKB-KW"/>
</dbReference>
<dbReference type="InterPro" id="IPR013216">
    <property type="entry name" value="Methyltransf_11"/>
</dbReference>
<dbReference type="Gene3D" id="3.40.50.150">
    <property type="entry name" value="Vaccinia Virus protein VP39"/>
    <property type="match status" value="1"/>
</dbReference>
<evidence type="ECO:0000313" key="2">
    <source>
        <dbReference type="EMBL" id="MBC5730266.1"/>
    </source>
</evidence>
<dbReference type="InterPro" id="IPR029063">
    <property type="entry name" value="SAM-dependent_MTases_sf"/>
</dbReference>